<dbReference type="InterPro" id="IPR005546">
    <property type="entry name" value="Autotransporte_beta"/>
</dbReference>
<feature type="compositionally biased region" description="Low complexity" evidence="1">
    <location>
        <begin position="190"/>
        <end position="211"/>
    </location>
</feature>
<dbReference type="GO" id="GO:0019867">
    <property type="term" value="C:outer membrane"/>
    <property type="evidence" value="ECO:0007669"/>
    <property type="project" value="InterPro"/>
</dbReference>
<feature type="compositionally biased region" description="Acidic residues" evidence="1">
    <location>
        <begin position="233"/>
        <end position="267"/>
    </location>
</feature>
<keyword evidence="4" id="KW-1185">Reference proteome</keyword>
<feature type="compositionally biased region" description="Low complexity" evidence="1">
    <location>
        <begin position="100"/>
        <end position="115"/>
    </location>
</feature>
<feature type="compositionally biased region" description="Polar residues" evidence="1">
    <location>
        <begin position="116"/>
        <end position="127"/>
    </location>
</feature>
<feature type="region of interest" description="Disordered" evidence="1">
    <location>
        <begin position="100"/>
        <end position="295"/>
    </location>
</feature>
<accession>A0A261U454</accession>
<proteinExistence type="predicted"/>
<dbReference type="AlphaFoldDB" id="A0A261U454"/>
<dbReference type="InterPro" id="IPR006315">
    <property type="entry name" value="OM_autotransptr_brl_dom"/>
</dbReference>
<evidence type="ECO:0000259" key="2">
    <source>
        <dbReference type="PROSITE" id="PS51208"/>
    </source>
</evidence>
<dbReference type="Pfam" id="PF03797">
    <property type="entry name" value="Autotransporter"/>
    <property type="match status" value="1"/>
</dbReference>
<evidence type="ECO:0000256" key="1">
    <source>
        <dbReference type="SAM" id="MobiDB-lite"/>
    </source>
</evidence>
<dbReference type="Proteomes" id="UP000216885">
    <property type="component" value="Unassembled WGS sequence"/>
</dbReference>
<feature type="compositionally biased region" description="Low complexity" evidence="1">
    <location>
        <begin position="128"/>
        <end position="139"/>
    </location>
</feature>
<evidence type="ECO:0000313" key="4">
    <source>
        <dbReference type="Proteomes" id="UP000216885"/>
    </source>
</evidence>
<reference evidence="3 4" key="1">
    <citation type="submission" date="2017-05" db="EMBL/GenBank/DDBJ databases">
        <title>Complete and WGS of Bordetella genogroups.</title>
        <authorList>
            <person name="Spilker T."/>
            <person name="LiPuma J."/>
        </authorList>
    </citation>
    <scope>NUCLEOTIDE SEQUENCE [LARGE SCALE GENOMIC DNA]</scope>
    <source>
        <strain evidence="3 4">AU9919</strain>
    </source>
</reference>
<dbReference type="PANTHER" id="PTHR35037:SF3">
    <property type="entry name" value="C-TERMINAL REGION OF AIDA-LIKE PROTEIN"/>
    <property type="match status" value="1"/>
</dbReference>
<feature type="domain" description="Autotransporter" evidence="2">
    <location>
        <begin position="339"/>
        <end position="618"/>
    </location>
</feature>
<gene>
    <name evidence="3" type="ORF">CAL20_12555</name>
</gene>
<comment type="caution">
    <text evidence="3">The sequence shown here is derived from an EMBL/GenBank/DDBJ whole genome shotgun (WGS) entry which is preliminary data.</text>
</comment>
<name>A0A261U454_9BORD</name>
<feature type="compositionally biased region" description="Basic and acidic residues" evidence="1">
    <location>
        <begin position="213"/>
        <end position="232"/>
    </location>
</feature>
<feature type="compositionally biased region" description="Polar residues" evidence="1">
    <location>
        <begin position="164"/>
        <end position="182"/>
    </location>
</feature>
<dbReference type="EMBL" id="NEVQ01000013">
    <property type="protein sequence ID" value="OZI56267.1"/>
    <property type="molecule type" value="Genomic_DNA"/>
</dbReference>
<evidence type="ECO:0000313" key="3">
    <source>
        <dbReference type="EMBL" id="OZI56267.1"/>
    </source>
</evidence>
<dbReference type="PANTHER" id="PTHR35037">
    <property type="entry name" value="C-TERMINAL REGION OF AIDA-LIKE PROTEIN"/>
    <property type="match status" value="1"/>
</dbReference>
<dbReference type="PROSITE" id="PS51208">
    <property type="entry name" value="AUTOTRANSPORTER"/>
    <property type="match status" value="1"/>
</dbReference>
<dbReference type="SUPFAM" id="SSF103515">
    <property type="entry name" value="Autotransporter"/>
    <property type="match status" value="1"/>
</dbReference>
<dbReference type="SMART" id="SM00869">
    <property type="entry name" value="Autotransporter"/>
    <property type="match status" value="1"/>
</dbReference>
<feature type="compositionally biased region" description="Polar residues" evidence="1">
    <location>
        <begin position="140"/>
        <end position="151"/>
    </location>
</feature>
<organism evidence="3 4">
    <name type="scientific">Bordetella genomosp. 4</name>
    <dbReference type="NCBI Taxonomy" id="463044"/>
    <lineage>
        <taxon>Bacteria</taxon>
        <taxon>Pseudomonadati</taxon>
        <taxon>Pseudomonadota</taxon>
        <taxon>Betaproteobacteria</taxon>
        <taxon>Burkholderiales</taxon>
        <taxon>Alcaligenaceae</taxon>
        <taxon>Bordetella</taxon>
    </lineage>
</organism>
<dbReference type="Gene3D" id="2.40.128.130">
    <property type="entry name" value="Autotransporter beta-domain"/>
    <property type="match status" value="1"/>
</dbReference>
<dbReference type="InterPro" id="IPR036709">
    <property type="entry name" value="Autotransporte_beta_dom_sf"/>
</dbReference>
<dbReference type="NCBIfam" id="TIGR01414">
    <property type="entry name" value="autotrans_barl"/>
    <property type="match status" value="1"/>
</dbReference>
<dbReference type="InterPro" id="IPR051551">
    <property type="entry name" value="Autotransporter_adhesion"/>
</dbReference>
<protein>
    <recommendedName>
        <fullName evidence="2">Autotransporter domain-containing protein</fullName>
    </recommendedName>
</protein>
<sequence>MKSLWPNPKSFPNRKIFEVPKSLDSRYPVAVFASTFWYGRFRTEEKQMKKTLKPIWHQRSHCSVLVPEWPKSPAKKTVSVAIAVLLGPLLPSMAQSQTATSSSSSAAQSPSLTKSASSTPIPSWQKLTSAAQSASVTQSPGLTKSASSTQVPRLPAPTRPAQPASVTQSRSLTKSASSTQIPILQKLTRATQSASVTQSPSATQSPSSTQTEIIDRSPERFEIDDQEDRFPDDVEIIIEEASDFEDDDSDASSDDGGETPDPLDEDQPDQRHGPEEETDAAPDIATSSSPAPAPGLFPEKGIVVVAPQAGSYNSNAWAANTMFQMNLNDRLGSYFQGEGHPHQGSAWIRYSGSHSALKDESGQLRTKGDRNTVVMGIDMLADSTNDRDQVTIGVMGGYGHYDGKTSSSLAGFGSKGKVEGYGLGLYGTYQQNAETEQGVYVDTWLLWNQFDNRVKGDDLPREKYKSKGMTASLELGYNAKIAEHNNVKYVLQPHAQLTYQHVRSDNFTDSNGTRIEFLNGSRIQTTVGLRAAAHVPTGLTSVITPHIEANWLHSTKGYGVRMNNADARMDSGRNAGQLKLGVEGNINQRLSLNVEVFHNQGNAGYHETGGNLMAKYRY</sequence>